<sequence length="221" mass="24734">MSSEITVVSGLPRSGTSMMMRMLAAGGVEVLTDGTRKKDEDNPLGYFEYERVKEIQHDTSWLPAARGKAFKMVSLLLYHLPPSYPYRIILMQRNIREIIVSQRKMLQRGGMALSTESDSELESLYARHLTEVGEWLAAQPHCSVLAVQYADVLKSPERTADAVNRFLGGHLDIPRMIAAVEPSLYRNRSAENTEASSGSTAPNTDEERAEIEQNLKLLGYM</sequence>
<dbReference type="GO" id="GO:0008146">
    <property type="term" value="F:sulfotransferase activity"/>
    <property type="evidence" value="ECO:0007669"/>
    <property type="project" value="InterPro"/>
</dbReference>
<dbReference type="AlphaFoldDB" id="A0A953JC39"/>
<evidence type="ECO:0000259" key="2">
    <source>
        <dbReference type="Pfam" id="PF00685"/>
    </source>
</evidence>
<feature type="domain" description="Sulfotransferase" evidence="2">
    <location>
        <begin position="7"/>
        <end position="195"/>
    </location>
</feature>
<reference evidence="3" key="2">
    <citation type="submission" date="2021-08" db="EMBL/GenBank/DDBJ databases">
        <authorList>
            <person name="Dalcin Martins P."/>
        </authorList>
    </citation>
    <scope>NUCLEOTIDE SEQUENCE</scope>
    <source>
        <strain evidence="3">MAG_39</strain>
    </source>
</reference>
<dbReference type="InterPro" id="IPR000863">
    <property type="entry name" value="Sulfotransferase_dom"/>
</dbReference>
<dbReference type="InterPro" id="IPR027417">
    <property type="entry name" value="P-loop_NTPase"/>
</dbReference>
<dbReference type="Pfam" id="PF00685">
    <property type="entry name" value="Sulfotransfer_1"/>
    <property type="match status" value="1"/>
</dbReference>
<feature type="region of interest" description="Disordered" evidence="1">
    <location>
        <begin position="188"/>
        <end position="208"/>
    </location>
</feature>
<evidence type="ECO:0000313" key="4">
    <source>
        <dbReference type="Proteomes" id="UP000705867"/>
    </source>
</evidence>
<feature type="compositionally biased region" description="Polar residues" evidence="1">
    <location>
        <begin position="190"/>
        <end position="203"/>
    </location>
</feature>
<reference evidence="3" key="1">
    <citation type="journal article" date="2021" name="bioRxiv">
        <title>Unraveling nitrogen, sulfur and carbon metabolic pathways and microbial community transcriptional responses to substrate deprivation and toxicity stresses in a bioreactor mimicking anoxic brackish coastal sediment conditions.</title>
        <authorList>
            <person name="Martins P.D."/>
            <person name="Echeveste M.J."/>
            <person name="Arshad A."/>
            <person name="Kurth J."/>
            <person name="Ouboter H."/>
            <person name="Jetten M.S.M."/>
            <person name="Welte C.U."/>
        </authorList>
    </citation>
    <scope>NUCLEOTIDE SEQUENCE</scope>
    <source>
        <strain evidence="3">MAG_39</strain>
    </source>
</reference>
<dbReference type="Proteomes" id="UP000705867">
    <property type="component" value="Unassembled WGS sequence"/>
</dbReference>
<evidence type="ECO:0000256" key="1">
    <source>
        <dbReference type="SAM" id="MobiDB-lite"/>
    </source>
</evidence>
<name>A0A953JC39_9BACT</name>
<proteinExistence type="predicted"/>
<organism evidence="3 4">
    <name type="scientific">Candidatus Nitrobium versatile</name>
    <dbReference type="NCBI Taxonomy" id="2884831"/>
    <lineage>
        <taxon>Bacteria</taxon>
        <taxon>Pseudomonadati</taxon>
        <taxon>Nitrospirota</taxon>
        <taxon>Nitrospiria</taxon>
        <taxon>Nitrospirales</taxon>
        <taxon>Nitrospiraceae</taxon>
        <taxon>Candidatus Nitrobium</taxon>
    </lineage>
</organism>
<evidence type="ECO:0000313" key="3">
    <source>
        <dbReference type="EMBL" id="MBZ0156380.1"/>
    </source>
</evidence>
<dbReference type="EMBL" id="JAIOIV010000074">
    <property type="protein sequence ID" value="MBZ0156380.1"/>
    <property type="molecule type" value="Genomic_DNA"/>
</dbReference>
<comment type="caution">
    <text evidence="3">The sequence shown here is derived from an EMBL/GenBank/DDBJ whole genome shotgun (WGS) entry which is preliminary data.</text>
</comment>
<dbReference type="Gene3D" id="3.40.50.300">
    <property type="entry name" value="P-loop containing nucleotide triphosphate hydrolases"/>
    <property type="match status" value="1"/>
</dbReference>
<protein>
    <submittedName>
        <fullName evidence="3">Sulfotransferase</fullName>
    </submittedName>
</protein>
<accession>A0A953JC39</accession>
<dbReference type="SUPFAM" id="SSF52540">
    <property type="entry name" value="P-loop containing nucleoside triphosphate hydrolases"/>
    <property type="match status" value="1"/>
</dbReference>
<gene>
    <name evidence="3" type="ORF">K8I29_09255</name>
</gene>